<evidence type="ECO:0000256" key="5">
    <source>
        <dbReference type="ARBA" id="ARBA00011919"/>
    </source>
</evidence>
<dbReference type="SUPFAM" id="SSF47616">
    <property type="entry name" value="GST C-terminal domain-like"/>
    <property type="match status" value="1"/>
</dbReference>
<feature type="binding site" evidence="13">
    <location>
        <position position="722"/>
    </location>
    <ligand>
        <name>Fe cation</name>
        <dbReference type="ChEBI" id="CHEBI:24875"/>
        <label>1</label>
    </ligand>
</feature>
<feature type="region of interest" description="Disordered" evidence="14">
    <location>
        <begin position="281"/>
        <end position="308"/>
    </location>
</feature>
<reference evidence="18" key="1">
    <citation type="submission" date="2016-11" db="UniProtKB">
        <authorList>
            <consortium name="WormBaseParasite"/>
        </authorList>
    </citation>
    <scope>IDENTIFICATION</scope>
</reference>
<feature type="binding site" evidence="13">
    <location>
        <position position="652"/>
    </location>
    <ligand>
        <name>Fe cation</name>
        <dbReference type="ChEBI" id="CHEBI:24875"/>
        <label>1</label>
    </ligand>
</feature>
<dbReference type="EC" id="1.13.99.1" evidence="5"/>
<dbReference type="InterPro" id="IPR036282">
    <property type="entry name" value="Glutathione-S-Trfase_C_sf"/>
</dbReference>
<keyword evidence="17" id="KW-1185">Reference proteome</keyword>
<evidence type="ECO:0000256" key="9">
    <source>
        <dbReference type="ARBA" id="ARBA00023002"/>
    </source>
</evidence>
<dbReference type="Pfam" id="PF17172">
    <property type="entry name" value="GST_N_4"/>
    <property type="match status" value="1"/>
</dbReference>
<comment type="similarity">
    <text evidence="3">Belongs to the myo-inositol oxygenase family.</text>
</comment>
<feature type="domain" description="Thioredoxin-like fold" evidence="16">
    <location>
        <begin position="35"/>
        <end position="125"/>
    </location>
</feature>
<feature type="binding site" evidence="13">
    <location>
        <position position="651"/>
    </location>
    <ligand>
        <name>Fe cation</name>
        <dbReference type="ChEBI" id="CHEBI:24875"/>
        <label>1</label>
    </ligand>
</feature>
<dbReference type="GO" id="GO:0005737">
    <property type="term" value="C:cytoplasm"/>
    <property type="evidence" value="ECO:0007669"/>
    <property type="project" value="UniProtKB-SubCell"/>
</dbReference>
<name>A0A1I8F3T3_9PLAT</name>
<feature type="binding site" evidence="13">
    <location>
        <position position="626"/>
    </location>
    <ligand>
        <name>Fe cation</name>
        <dbReference type="ChEBI" id="CHEBI:24875"/>
        <label>1</label>
    </ligand>
</feature>
<keyword evidence="9" id="KW-0560">Oxidoreductase</keyword>
<dbReference type="SFLD" id="SFLDG01180">
    <property type="entry name" value="SUF1"/>
    <property type="match status" value="1"/>
</dbReference>
<evidence type="ECO:0000256" key="4">
    <source>
        <dbReference type="ARBA" id="ARBA00006475"/>
    </source>
</evidence>
<comment type="catalytic activity">
    <reaction evidence="12">
        <text>myo-inositol + O2 = D-glucuronate + H2O + H(+)</text>
        <dbReference type="Rhea" id="RHEA:23696"/>
        <dbReference type="ChEBI" id="CHEBI:15377"/>
        <dbReference type="ChEBI" id="CHEBI:15378"/>
        <dbReference type="ChEBI" id="CHEBI:15379"/>
        <dbReference type="ChEBI" id="CHEBI:17268"/>
        <dbReference type="ChEBI" id="CHEBI:58720"/>
        <dbReference type="EC" id="1.13.99.1"/>
    </reaction>
</comment>
<sequence length="811" mass="91086">MGGSSSSKLKVENFDEGMVYAFNFPSLRTCVSASPFGLKLETWLRIKQIPHKNHQGALRTAAPKIPFIEYNGKEYNESTLIIQFLTKEFDKADELNAEQQALGRVISVVLDNRTVFSYAYYRYVERIRETIALMEFLPAWQAKMFTAFMPTLSKRRLTEHGIGRNSPEEIYQIGCDDLLALSVLLGNKKYMLGDQLSTVDASAFAHLAQILYLPIDYPHKSFIMERARNLSDYADRVKAAVWPDWDEETHATAACLEIKVQMNSRPDSKDLTEKFSHEKGKLRLGRGAQSRPEPRRTDDQCGGWTPHQSSSPIADLSLAVEAVLAGPLVEELFEIVAARFLHALEGHLLADGGQQTVRDVYVEQEPGDAPDLRLRVPFQPLELHHEDVAAAFSGHGGQEVSVVYARHVMVQRDGPCVLGIAHNVGRLNHGQLLGLRPDLGLASQQEVTDLVQPMNTSSGLGLNSHSLSMRTSASGKSDTIRRVDDAADGLAAGVQYWLHLGHSGQLYCASLGASELLNKLISVRLRRASAGSAPGAHLVLIDPSEFRPEHRDVQLFRNYIDSPLQERVERTYRAMHTGQTVQFVQDRLAHWGKFDHARLSMLQVIKALDNLVDEADPDTDLPNSMHAFQTAERIRERHPDKEWLILTGLIHDTGKILRLYGEEMWATVGDTYPVGCAPRNSIVFGKSSFSGNPDLSHPVYSTELGMYSRHCGLDALTMSWGHDEYLYRVLQHNGHKLPEAALSIIRYHSFYPWHSGGDYRDFHNPATDDEKLKWVQAFSQFDLYSNEEACRCSPARITPPDYKYLPSVLSW</sequence>
<evidence type="ECO:0000259" key="15">
    <source>
        <dbReference type="Pfam" id="PF17171"/>
    </source>
</evidence>
<dbReference type="WBParaSite" id="maker-unitig_15951-snap-gene-0.1-mRNA-1">
    <property type="protein sequence ID" value="maker-unitig_15951-snap-gene-0.1-mRNA-1"/>
    <property type="gene ID" value="maker-unitig_15951-snap-gene-0.1"/>
</dbReference>
<dbReference type="GO" id="GO:0019310">
    <property type="term" value="P:inositol catabolic process"/>
    <property type="evidence" value="ECO:0007669"/>
    <property type="project" value="InterPro"/>
</dbReference>
<accession>A0A1I8F3T3</accession>
<evidence type="ECO:0000256" key="6">
    <source>
        <dbReference type="ARBA" id="ARBA00019269"/>
    </source>
</evidence>
<dbReference type="PANTHER" id="PTHR12588:SF0">
    <property type="entry name" value="INOSITOL OXYGENASE"/>
    <property type="match status" value="1"/>
</dbReference>
<dbReference type="UniPathway" id="UPA00111">
    <property type="reaction ID" value="UER00527"/>
</dbReference>
<dbReference type="GO" id="GO:0005506">
    <property type="term" value="F:iron ion binding"/>
    <property type="evidence" value="ECO:0007669"/>
    <property type="project" value="InterPro"/>
</dbReference>
<feature type="binding site" evidence="13">
    <location>
        <position position="782"/>
    </location>
    <ligand>
        <name>Fe cation</name>
        <dbReference type="ChEBI" id="CHEBI:24875"/>
        <label>1</label>
    </ligand>
</feature>
<dbReference type="AlphaFoldDB" id="A0A1I8F3T3"/>
<feature type="binding site" evidence="13">
    <location>
        <position position="748"/>
    </location>
    <ligand>
        <name>Fe cation</name>
        <dbReference type="ChEBI" id="CHEBI:24875"/>
        <label>1</label>
    </ligand>
</feature>
<evidence type="ECO:0000259" key="16">
    <source>
        <dbReference type="Pfam" id="PF17172"/>
    </source>
</evidence>
<dbReference type="Gene3D" id="3.40.30.10">
    <property type="entry name" value="Glutaredoxin"/>
    <property type="match status" value="1"/>
</dbReference>
<organism evidence="17 18">
    <name type="scientific">Macrostomum lignano</name>
    <dbReference type="NCBI Taxonomy" id="282301"/>
    <lineage>
        <taxon>Eukaryota</taxon>
        <taxon>Metazoa</taxon>
        <taxon>Spiralia</taxon>
        <taxon>Lophotrochozoa</taxon>
        <taxon>Platyhelminthes</taxon>
        <taxon>Rhabditophora</taxon>
        <taxon>Macrostomorpha</taxon>
        <taxon>Macrostomida</taxon>
        <taxon>Macrostomidae</taxon>
        <taxon>Macrostomum</taxon>
    </lineage>
</organism>
<evidence type="ECO:0000256" key="7">
    <source>
        <dbReference type="ARBA" id="ARBA00022490"/>
    </source>
</evidence>
<dbReference type="Proteomes" id="UP000095280">
    <property type="component" value="Unplaced"/>
</dbReference>
<evidence type="ECO:0000256" key="8">
    <source>
        <dbReference type="ARBA" id="ARBA00022723"/>
    </source>
</evidence>
<dbReference type="CDD" id="cd03193">
    <property type="entry name" value="GST_C_Metaxin"/>
    <property type="match status" value="1"/>
</dbReference>
<dbReference type="SFLD" id="SFLDS00019">
    <property type="entry name" value="Glutathione_Transferase_(cytos"/>
    <property type="match status" value="1"/>
</dbReference>
<keyword evidence="7" id="KW-0963">Cytoplasm</keyword>
<dbReference type="GO" id="GO:0050113">
    <property type="term" value="F:inositol oxygenase activity"/>
    <property type="evidence" value="ECO:0007669"/>
    <property type="project" value="UniProtKB-EC"/>
</dbReference>
<dbReference type="InterPro" id="IPR007828">
    <property type="entry name" value="Inositol_oxygenase"/>
</dbReference>
<evidence type="ECO:0000256" key="12">
    <source>
        <dbReference type="ARBA" id="ARBA00048271"/>
    </source>
</evidence>
<evidence type="ECO:0000256" key="2">
    <source>
        <dbReference type="ARBA" id="ARBA00005167"/>
    </source>
</evidence>
<evidence type="ECO:0000256" key="11">
    <source>
        <dbReference type="ARBA" id="ARBA00029668"/>
    </source>
</evidence>
<evidence type="ECO:0000256" key="10">
    <source>
        <dbReference type="ARBA" id="ARBA00023004"/>
    </source>
</evidence>
<evidence type="ECO:0000256" key="13">
    <source>
        <dbReference type="PIRSR" id="PIRSR607828-2"/>
    </source>
</evidence>
<dbReference type="InterPro" id="IPR012336">
    <property type="entry name" value="Thioredoxin-like_fold"/>
</dbReference>
<comment type="cofactor">
    <cofactor evidence="13">
        <name>Fe cation</name>
        <dbReference type="ChEBI" id="CHEBI:24875"/>
    </cofactor>
    <text evidence="13">Binds 2 iron ions per subunit.</text>
</comment>
<evidence type="ECO:0000313" key="17">
    <source>
        <dbReference type="Proteomes" id="UP000095280"/>
    </source>
</evidence>
<proteinExistence type="inferred from homology"/>
<evidence type="ECO:0000313" key="18">
    <source>
        <dbReference type="WBParaSite" id="maker-unitig_15951-snap-gene-0.1-mRNA-1"/>
    </source>
</evidence>
<comment type="subcellular location">
    <subcellularLocation>
        <location evidence="1">Cytoplasm</location>
    </subcellularLocation>
</comment>
<keyword evidence="8 13" id="KW-0479">Metal-binding</keyword>
<dbReference type="InterPro" id="IPR026928">
    <property type="entry name" value="FAX/IsoI-like"/>
</dbReference>
<dbReference type="Gene3D" id="1.20.1050.10">
    <property type="match status" value="1"/>
</dbReference>
<protein>
    <recommendedName>
        <fullName evidence="6">Inositol oxygenase</fullName>
        <ecNumber evidence="5">1.13.99.1</ecNumber>
    </recommendedName>
    <alternativeName>
        <fullName evidence="11">Myo-inositol oxygenase</fullName>
    </alternativeName>
</protein>
<evidence type="ECO:0000256" key="1">
    <source>
        <dbReference type="ARBA" id="ARBA00004496"/>
    </source>
</evidence>
<dbReference type="PANTHER" id="PTHR12588">
    <property type="entry name" value="MYOINOSITOL OXYGENASE"/>
    <property type="match status" value="1"/>
</dbReference>
<comment type="pathway">
    <text evidence="2">Polyol metabolism; myo-inositol degradation into D-glucuronate; D-glucuronate from myo-inositol: step 1/1.</text>
</comment>
<keyword evidence="10 13" id="KW-0408">Iron</keyword>
<comment type="similarity">
    <text evidence="4">Belongs to the FAX family.</text>
</comment>
<dbReference type="Pfam" id="PF05153">
    <property type="entry name" value="MIOX"/>
    <property type="match status" value="1"/>
</dbReference>
<evidence type="ECO:0000256" key="14">
    <source>
        <dbReference type="SAM" id="MobiDB-lite"/>
    </source>
</evidence>
<dbReference type="SFLD" id="SFLDG01200">
    <property type="entry name" value="SUF1.1"/>
    <property type="match status" value="1"/>
</dbReference>
<dbReference type="InterPro" id="IPR033468">
    <property type="entry name" value="Metaxin_GST"/>
</dbReference>
<dbReference type="InterPro" id="IPR040079">
    <property type="entry name" value="Glutathione_S-Trfase"/>
</dbReference>
<dbReference type="GO" id="GO:0004364">
    <property type="term" value="F:glutathione transferase activity"/>
    <property type="evidence" value="ECO:0007669"/>
    <property type="project" value="UniProtKB-EC"/>
</dbReference>
<evidence type="ECO:0000256" key="3">
    <source>
        <dbReference type="ARBA" id="ARBA00005286"/>
    </source>
</evidence>
<dbReference type="SUPFAM" id="SSF109604">
    <property type="entry name" value="HD-domain/PDEase-like"/>
    <property type="match status" value="1"/>
</dbReference>
<dbReference type="Pfam" id="PF17171">
    <property type="entry name" value="GST_C_6"/>
    <property type="match status" value="1"/>
</dbReference>
<feature type="domain" description="Metaxin glutathione S-transferase" evidence="15">
    <location>
        <begin position="176"/>
        <end position="237"/>
    </location>
</feature>